<feature type="coiled-coil region" evidence="6">
    <location>
        <begin position="202"/>
        <end position="229"/>
    </location>
</feature>
<dbReference type="Gene3D" id="1.20.81.30">
    <property type="entry name" value="Type II secretion system (T2SS), domain F"/>
    <property type="match status" value="1"/>
</dbReference>
<evidence type="ECO:0000313" key="10">
    <source>
        <dbReference type="Proteomes" id="UP000011021"/>
    </source>
</evidence>
<dbReference type="AlphaFoldDB" id="E7RV00"/>
<keyword evidence="2" id="KW-1003">Cell membrane</keyword>
<evidence type="ECO:0000256" key="6">
    <source>
        <dbReference type="SAM" id="Coils"/>
    </source>
</evidence>
<dbReference type="PANTHER" id="PTHR35007">
    <property type="entry name" value="INTEGRAL MEMBRANE PROTEIN-RELATED"/>
    <property type="match status" value="1"/>
</dbReference>
<sequence>MMNASTGFDGWFWVAALSLGVAVVMAVLVLMPGAVKAGEGYRRHFSGRVGHGMKDLLLFVDVDRLFRANLLLCALACGLIWLLTGSLFLVVAVIVALGALPSLLIRHLGAQRRKLFARQLPDAMMLIAGAVRAGASMTLALRQMASELPAPGGQEFELMLRELRLGVTLDDALLNLERRMGCDDLRLFGAAVRIANESGGNLAETLERLADTIRKKMALEDKIMALTAQGRMQGWVMVLLPLGVGAALFAIEPTAMAPLLHSWQGWIVCSVVAVLEIVGLLFIRRIMAIDI</sequence>
<organism evidence="9 10">
    <name type="scientific">Lautropia mirabilis ATCC 51599</name>
    <dbReference type="NCBI Taxonomy" id="887898"/>
    <lineage>
        <taxon>Bacteria</taxon>
        <taxon>Pseudomonadati</taxon>
        <taxon>Pseudomonadota</taxon>
        <taxon>Betaproteobacteria</taxon>
        <taxon>Burkholderiales</taxon>
        <taxon>Burkholderiaceae</taxon>
        <taxon>Lautropia</taxon>
    </lineage>
</organism>
<feature type="transmembrane region" description="Helical" evidence="7">
    <location>
        <begin position="263"/>
        <end position="283"/>
    </location>
</feature>
<dbReference type="HOGENOM" id="CLU_064305_2_0_4"/>
<dbReference type="STRING" id="887898.HMPREF0551_0512"/>
<evidence type="ECO:0000256" key="4">
    <source>
        <dbReference type="ARBA" id="ARBA00022989"/>
    </source>
</evidence>
<comment type="caution">
    <text evidence="9">The sequence shown here is derived from an EMBL/GenBank/DDBJ whole genome shotgun (WGS) entry which is preliminary data.</text>
</comment>
<keyword evidence="3 7" id="KW-0812">Transmembrane</keyword>
<keyword evidence="4 7" id="KW-1133">Transmembrane helix</keyword>
<evidence type="ECO:0000256" key="7">
    <source>
        <dbReference type="SAM" id="Phobius"/>
    </source>
</evidence>
<keyword evidence="6" id="KW-0175">Coiled coil</keyword>
<gene>
    <name evidence="9" type="ORF">HMPREF0551_0512</name>
</gene>
<dbReference type="GO" id="GO:0005886">
    <property type="term" value="C:plasma membrane"/>
    <property type="evidence" value="ECO:0007669"/>
    <property type="project" value="UniProtKB-SubCell"/>
</dbReference>
<feature type="transmembrane region" description="Helical" evidence="7">
    <location>
        <begin position="12"/>
        <end position="35"/>
    </location>
</feature>
<reference evidence="9 10" key="1">
    <citation type="submission" date="2010-12" db="EMBL/GenBank/DDBJ databases">
        <authorList>
            <person name="Muzny D."/>
            <person name="Qin X."/>
            <person name="Deng J."/>
            <person name="Jiang H."/>
            <person name="Liu Y."/>
            <person name="Qu J."/>
            <person name="Song X.-Z."/>
            <person name="Zhang L."/>
            <person name="Thornton R."/>
            <person name="Coyle M."/>
            <person name="Francisco L."/>
            <person name="Jackson L."/>
            <person name="Javaid M."/>
            <person name="Korchina V."/>
            <person name="Kovar C."/>
            <person name="Mata R."/>
            <person name="Mathew T."/>
            <person name="Ngo R."/>
            <person name="Nguyen L."/>
            <person name="Nguyen N."/>
            <person name="Okwuonu G."/>
            <person name="Ongeri F."/>
            <person name="Pham C."/>
            <person name="Simmons D."/>
            <person name="Wilczek-Boney K."/>
            <person name="Hale W."/>
            <person name="Jakkamsetti A."/>
            <person name="Pham P."/>
            <person name="Ruth R."/>
            <person name="San Lucas F."/>
            <person name="Warren J."/>
            <person name="Zhang J."/>
            <person name="Zhao Z."/>
            <person name="Zhou C."/>
            <person name="Zhu D."/>
            <person name="Lee S."/>
            <person name="Bess C."/>
            <person name="Blankenburg K."/>
            <person name="Forbes L."/>
            <person name="Fu Q."/>
            <person name="Gubbala S."/>
            <person name="Hirani K."/>
            <person name="Jayaseelan J.C."/>
            <person name="Lara F."/>
            <person name="Munidasa M."/>
            <person name="Palculict T."/>
            <person name="Patil S."/>
            <person name="Pu L.-L."/>
            <person name="Saada N."/>
            <person name="Tang L."/>
            <person name="Weissenberger G."/>
            <person name="Zhu Y."/>
            <person name="Hemphill L."/>
            <person name="Shang Y."/>
            <person name="Youmans B."/>
            <person name="Ayvaz T."/>
            <person name="Ross M."/>
            <person name="Santibanez J."/>
            <person name="Aqrawi P."/>
            <person name="Gross S."/>
            <person name="Joshi V."/>
            <person name="Fowler G."/>
            <person name="Nazareth L."/>
            <person name="Reid J."/>
            <person name="Worley K."/>
            <person name="Petrosino J."/>
            <person name="Highlander S."/>
            <person name="Gibbs R."/>
        </authorList>
    </citation>
    <scope>NUCLEOTIDE SEQUENCE [LARGE SCALE GENOMIC DNA]</scope>
    <source>
        <strain evidence="9 10">ATCC 51599</strain>
    </source>
</reference>
<name>E7RV00_9BURK</name>
<evidence type="ECO:0000313" key="9">
    <source>
        <dbReference type="EMBL" id="EFV95604.1"/>
    </source>
</evidence>
<dbReference type="eggNOG" id="COG4965">
    <property type="taxonomic scope" value="Bacteria"/>
</dbReference>
<evidence type="ECO:0000256" key="2">
    <source>
        <dbReference type="ARBA" id="ARBA00022475"/>
    </source>
</evidence>
<dbReference type="PANTHER" id="PTHR35007:SF1">
    <property type="entry name" value="PILUS ASSEMBLY PROTEIN"/>
    <property type="match status" value="1"/>
</dbReference>
<accession>E7RV00</accession>
<comment type="subcellular location">
    <subcellularLocation>
        <location evidence="1">Cell membrane</location>
        <topology evidence="1">Multi-pass membrane protein</topology>
    </subcellularLocation>
</comment>
<feature type="transmembrane region" description="Helical" evidence="7">
    <location>
        <begin position="87"/>
        <end position="105"/>
    </location>
</feature>
<evidence type="ECO:0000259" key="8">
    <source>
        <dbReference type="Pfam" id="PF00482"/>
    </source>
</evidence>
<protein>
    <submittedName>
        <fullName evidence="9">Bacterial type II secretion system domain protein F</fullName>
    </submittedName>
</protein>
<dbReference type="RefSeq" id="WP_005672523.1">
    <property type="nucleotide sequence ID" value="NZ_CP146288.1"/>
</dbReference>
<feature type="transmembrane region" description="Helical" evidence="7">
    <location>
        <begin position="232"/>
        <end position="251"/>
    </location>
</feature>
<evidence type="ECO:0000256" key="1">
    <source>
        <dbReference type="ARBA" id="ARBA00004651"/>
    </source>
</evidence>
<dbReference type="Proteomes" id="UP000011021">
    <property type="component" value="Unassembled WGS sequence"/>
</dbReference>
<dbReference type="InterPro" id="IPR042094">
    <property type="entry name" value="T2SS_GspF_sf"/>
</dbReference>
<feature type="transmembrane region" description="Helical" evidence="7">
    <location>
        <begin position="56"/>
        <end position="81"/>
    </location>
</feature>
<feature type="domain" description="Type II secretion system protein GspF" evidence="8">
    <location>
        <begin position="126"/>
        <end position="248"/>
    </location>
</feature>
<evidence type="ECO:0000256" key="5">
    <source>
        <dbReference type="ARBA" id="ARBA00023136"/>
    </source>
</evidence>
<keyword evidence="5 7" id="KW-0472">Membrane</keyword>
<dbReference type="EMBL" id="AEQP01000002">
    <property type="protein sequence ID" value="EFV95604.1"/>
    <property type="molecule type" value="Genomic_DNA"/>
</dbReference>
<evidence type="ECO:0000256" key="3">
    <source>
        <dbReference type="ARBA" id="ARBA00022692"/>
    </source>
</evidence>
<dbReference type="InterPro" id="IPR018076">
    <property type="entry name" value="T2SS_GspF_dom"/>
</dbReference>
<proteinExistence type="predicted"/>
<dbReference type="Pfam" id="PF00482">
    <property type="entry name" value="T2SSF"/>
    <property type="match status" value="1"/>
</dbReference>
<keyword evidence="10" id="KW-1185">Reference proteome</keyword>